<name>A0A2S4Q196_9PEZI</name>
<dbReference type="Proteomes" id="UP000237438">
    <property type="component" value="Unassembled WGS sequence"/>
</dbReference>
<evidence type="ECO:0000256" key="1">
    <source>
        <dbReference type="SAM" id="MobiDB-lite"/>
    </source>
</evidence>
<reference evidence="2 3" key="1">
    <citation type="submission" date="2017-10" db="EMBL/GenBank/DDBJ databases">
        <title>Development of genomic resources for the powdery mildew, Erysiphe pulchra.</title>
        <authorList>
            <person name="Wadl P.A."/>
            <person name="Mack B.M."/>
            <person name="Moore G."/>
            <person name="Beltz S.B."/>
        </authorList>
    </citation>
    <scope>NUCLEOTIDE SEQUENCE [LARGE SCALE GENOMIC DNA]</scope>
    <source>
        <strain evidence="2">Cflorida</strain>
    </source>
</reference>
<proteinExistence type="predicted"/>
<accession>A0A2S4Q196</accession>
<protein>
    <submittedName>
        <fullName evidence="2">Uncharacterized protein</fullName>
    </submittedName>
</protein>
<dbReference type="AlphaFoldDB" id="A0A2S4Q196"/>
<feature type="region of interest" description="Disordered" evidence="1">
    <location>
        <begin position="12"/>
        <end position="46"/>
    </location>
</feature>
<organism evidence="2 3">
    <name type="scientific">Erysiphe pulchra</name>
    <dbReference type="NCBI Taxonomy" id="225359"/>
    <lineage>
        <taxon>Eukaryota</taxon>
        <taxon>Fungi</taxon>
        <taxon>Dikarya</taxon>
        <taxon>Ascomycota</taxon>
        <taxon>Pezizomycotina</taxon>
        <taxon>Leotiomycetes</taxon>
        <taxon>Erysiphales</taxon>
        <taxon>Erysiphaceae</taxon>
        <taxon>Erysiphe</taxon>
    </lineage>
</organism>
<evidence type="ECO:0000313" key="2">
    <source>
        <dbReference type="EMBL" id="POS88052.1"/>
    </source>
</evidence>
<sequence length="114" mass="12808">MNSINPFLTLFDPASPNVSDPFQSPIDHTDRPPSTQHRKPKFLDLDNPGSINQLSLPYEDQSPSTGRIQKAILTNKEAADNRNFEANLLFGSIANILEQHWLLTQIYQPKLAVP</sequence>
<gene>
    <name evidence="2" type="ORF">EPUL_000479</name>
</gene>
<dbReference type="EMBL" id="PEDP01000036">
    <property type="protein sequence ID" value="POS88052.1"/>
    <property type="molecule type" value="Genomic_DNA"/>
</dbReference>
<comment type="caution">
    <text evidence="2">The sequence shown here is derived from an EMBL/GenBank/DDBJ whole genome shotgun (WGS) entry which is preliminary data.</text>
</comment>
<keyword evidence="3" id="KW-1185">Reference proteome</keyword>
<evidence type="ECO:0000313" key="3">
    <source>
        <dbReference type="Proteomes" id="UP000237438"/>
    </source>
</evidence>